<dbReference type="KEGG" id="pml:ATP_00088"/>
<feature type="transmembrane region" description="Helical" evidence="1">
    <location>
        <begin position="21"/>
        <end position="43"/>
    </location>
</feature>
<accession>B3R0B1</accession>
<protein>
    <submittedName>
        <fullName evidence="2">Uncharacterized protein</fullName>
    </submittedName>
</protein>
<keyword evidence="3" id="KW-1185">Reference proteome</keyword>
<evidence type="ECO:0000313" key="3">
    <source>
        <dbReference type="Proteomes" id="UP000002020"/>
    </source>
</evidence>
<keyword evidence="1" id="KW-0472">Membrane</keyword>
<dbReference type="EMBL" id="CU469464">
    <property type="protein sequence ID" value="CAP18275.1"/>
    <property type="molecule type" value="Genomic_DNA"/>
</dbReference>
<feature type="transmembrane region" description="Helical" evidence="1">
    <location>
        <begin position="104"/>
        <end position="124"/>
    </location>
</feature>
<evidence type="ECO:0000313" key="2">
    <source>
        <dbReference type="EMBL" id="CAP18275.1"/>
    </source>
</evidence>
<dbReference type="Proteomes" id="UP000002020">
    <property type="component" value="Chromosome"/>
</dbReference>
<name>B3R0B1_PHYMT</name>
<sequence>MLFITLLELKSSHVDFMKNKIIYGIFSFISCFIGIGILSYISFKIIRGTVFIYKDPHKAKTLNNIDFGESLPDVPIEGDMYYCYKSDIYGKELPGEKNYFLRKFFQLTFWIALTTFIVFLIPKFKPAINQNPIYNHIYYISMWFLIIIGMLMSIYFFCERYACFWCFYVKLFQLLGIFRFLEKDFNKTINSHNYFPISKFYYEKLKAKTPKPKSNPKD</sequence>
<dbReference type="HOGENOM" id="CLU_1264761_0_0_14"/>
<evidence type="ECO:0000256" key="1">
    <source>
        <dbReference type="SAM" id="Phobius"/>
    </source>
</evidence>
<feature type="transmembrane region" description="Helical" evidence="1">
    <location>
        <begin position="136"/>
        <end position="156"/>
    </location>
</feature>
<keyword evidence="1" id="KW-0812">Transmembrane</keyword>
<dbReference type="AlphaFoldDB" id="B3R0B1"/>
<reference evidence="2" key="1">
    <citation type="journal article" date="2008" name="BMC Genomics">
        <title>The linear chromosome of the plant-pathogenic mycoplasma 'Candidatus Phytoplasma mali'.</title>
        <authorList>
            <person name="Kube M."/>
            <person name="Schneider B."/>
            <person name="Kuhl H."/>
            <person name="Dandekar T."/>
            <person name="Heitmann K."/>
            <person name="Migdoll A.M."/>
            <person name="Reinhardt R."/>
            <person name="Seemueller E."/>
        </authorList>
    </citation>
    <scope>NUCLEOTIDE SEQUENCE [LARGE SCALE GENOMIC DNA]</scope>
    <source>
        <strain evidence="2">AT</strain>
    </source>
</reference>
<keyword evidence="1" id="KW-1133">Transmembrane helix</keyword>
<proteinExistence type="predicted"/>
<organism evidence="3">
    <name type="scientific">Phytoplasma mali (strain AT)</name>
    <dbReference type="NCBI Taxonomy" id="482235"/>
    <lineage>
        <taxon>Bacteria</taxon>
        <taxon>Bacillati</taxon>
        <taxon>Mycoplasmatota</taxon>
        <taxon>Mollicutes</taxon>
        <taxon>Acholeplasmatales</taxon>
        <taxon>Acholeplasmataceae</taxon>
        <taxon>Candidatus Phytoplasma</taxon>
        <taxon>16SrX (Apple proliferation group)</taxon>
    </lineage>
</organism>
<gene>
    <name evidence="2" type="ordered locus">ATP_00088</name>
</gene>